<sequence>MHFSKKDFFRLFLAIAAFALGSPAFAQELGYGFRAGVNFPSYSLSNNFSAGSTVNFQVGAFVDVPLVGDFLSLQPGLSLQGKGAAGGEWFFNAGEPNDPALDDFKQNTMWLDIPVNVVGKLQIPAGGFVFAGLGPYLGFGLSGKNTIDGEEITEQGSGFKFGRDDSLRGLDYGVNFSLGYQLPLGVHLVGGYGLGLANLAPRNEFNYNHTQKNSVWSISLGYSL</sequence>
<keyword evidence="4" id="KW-1185">Reference proteome</keyword>
<dbReference type="AlphaFoldDB" id="A0A1I1FXM0"/>
<accession>A0A1I1FXM0</accession>
<keyword evidence="1" id="KW-0732">Signal</keyword>
<evidence type="ECO:0000313" key="3">
    <source>
        <dbReference type="EMBL" id="SFC04011.1"/>
    </source>
</evidence>
<dbReference type="STRING" id="623281.SAMN05421747_103217"/>
<dbReference type="Proteomes" id="UP000199577">
    <property type="component" value="Unassembled WGS sequence"/>
</dbReference>
<dbReference type="EMBL" id="FOLL01000003">
    <property type="protein sequence ID" value="SFC04011.1"/>
    <property type="molecule type" value="Genomic_DNA"/>
</dbReference>
<evidence type="ECO:0000259" key="2">
    <source>
        <dbReference type="Pfam" id="PF13568"/>
    </source>
</evidence>
<gene>
    <name evidence="3" type="ORF">SAMN05421747_103217</name>
</gene>
<name>A0A1I1FXM0_9SPHI</name>
<evidence type="ECO:0000256" key="1">
    <source>
        <dbReference type="SAM" id="SignalP"/>
    </source>
</evidence>
<organism evidence="3 4">
    <name type="scientific">Parapedobacter composti</name>
    <dbReference type="NCBI Taxonomy" id="623281"/>
    <lineage>
        <taxon>Bacteria</taxon>
        <taxon>Pseudomonadati</taxon>
        <taxon>Bacteroidota</taxon>
        <taxon>Sphingobacteriia</taxon>
        <taxon>Sphingobacteriales</taxon>
        <taxon>Sphingobacteriaceae</taxon>
        <taxon>Parapedobacter</taxon>
    </lineage>
</organism>
<dbReference type="OrthoDB" id="1150878at2"/>
<protein>
    <submittedName>
        <fullName evidence="3">Outer membrane protein beta-barrel domain-containing protein</fullName>
    </submittedName>
</protein>
<feature type="signal peptide" evidence="1">
    <location>
        <begin position="1"/>
        <end position="26"/>
    </location>
</feature>
<reference evidence="3 4" key="1">
    <citation type="submission" date="2016-10" db="EMBL/GenBank/DDBJ databases">
        <authorList>
            <person name="de Groot N.N."/>
        </authorList>
    </citation>
    <scope>NUCLEOTIDE SEQUENCE [LARGE SCALE GENOMIC DNA]</scope>
    <source>
        <strain evidence="3 4">DSM 22900</strain>
    </source>
</reference>
<feature type="domain" description="Outer membrane protein beta-barrel" evidence="2">
    <location>
        <begin position="25"/>
        <end position="198"/>
    </location>
</feature>
<dbReference type="InterPro" id="IPR025665">
    <property type="entry name" value="Beta-barrel_OMP_2"/>
</dbReference>
<proteinExistence type="predicted"/>
<evidence type="ECO:0000313" key="4">
    <source>
        <dbReference type="Proteomes" id="UP000199577"/>
    </source>
</evidence>
<dbReference type="RefSeq" id="WP_090972105.1">
    <property type="nucleotide sequence ID" value="NZ_FOLL01000003.1"/>
</dbReference>
<feature type="chain" id="PRO_5011681062" evidence="1">
    <location>
        <begin position="27"/>
        <end position="224"/>
    </location>
</feature>
<dbReference type="Pfam" id="PF13568">
    <property type="entry name" value="OMP_b-brl_2"/>
    <property type="match status" value="1"/>
</dbReference>